<feature type="region of interest" description="Disordered" evidence="1">
    <location>
        <begin position="202"/>
        <end position="221"/>
    </location>
</feature>
<dbReference type="PIRSF" id="PIRSF017393">
    <property type="entry name" value="MTase_SAV2177"/>
    <property type="match status" value="1"/>
</dbReference>
<dbReference type="GO" id="GO:0008168">
    <property type="term" value="F:methyltransferase activity"/>
    <property type="evidence" value="ECO:0007669"/>
    <property type="project" value="UniProtKB-KW"/>
</dbReference>
<keyword evidence="3" id="KW-1185">Reference proteome</keyword>
<dbReference type="EMBL" id="JALKFT010000031">
    <property type="protein sequence ID" value="MCK9878320.1"/>
    <property type="molecule type" value="Genomic_DNA"/>
</dbReference>
<dbReference type="InterPro" id="IPR029063">
    <property type="entry name" value="SAM-dependent_MTases_sf"/>
</dbReference>
<proteinExistence type="predicted"/>
<reference evidence="2 3" key="1">
    <citation type="submission" date="2022-04" db="EMBL/GenBank/DDBJ databases">
        <title>Genome diversity in the genus Frankia.</title>
        <authorList>
            <person name="Carlos-Shanley C."/>
            <person name="Hahn D."/>
        </authorList>
    </citation>
    <scope>NUCLEOTIDE SEQUENCE [LARGE SCALE GENOMIC DNA]</scope>
    <source>
        <strain evidence="2 3">Ag45/Mut15</strain>
    </source>
</reference>
<gene>
    <name evidence="2" type="ORF">MXD59_21525</name>
</gene>
<keyword evidence="2" id="KW-0489">Methyltransferase</keyword>
<protein>
    <submittedName>
        <fullName evidence="2">SAM-dependent methyltransferase</fullName>
    </submittedName>
</protein>
<dbReference type="Pfam" id="PF04672">
    <property type="entry name" value="Methyltransf_19"/>
    <property type="match status" value="1"/>
</dbReference>
<dbReference type="Proteomes" id="UP001201873">
    <property type="component" value="Unassembled WGS sequence"/>
</dbReference>
<sequence length="284" mass="30066">MSADAAVPSSPQDRVDISVPHSARIWNYWLGGKDSYPVDRVAGDEYLKVFPGIAELARASRGFLTRSVTWLAGEAGIRQFLDVGTGLPTADNTHEVAQRVAPDSRIVYVDNDPLVLVHARALLVGTPEGATDYLDADLHDPATVLAGAARTLDLDQPVALLLMGVLGHIADDDELRRIVDALLAPLVPGSYLVSYDGTLPAGPAPDSDADSGGGGDFDAAQDEYNDSGAIPYILRTPDQFARRFDGLTLIEPGIVPHTHWRPAPTADGALPAAVDGYCGVARIP</sequence>
<evidence type="ECO:0000313" key="3">
    <source>
        <dbReference type="Proteomes" id="UP001201873"/>
    </source>
</evidence>
<dbReference type="Gene3D" id="3.40.50.150">
    <property type="entry name" value="Vaccinia Virus protein VP39"/>
    <property type="match status" value="1"/>
</dbReference>
<evidence type="ECO:0000313" key="2">
    <source>
        <dbReference type="EMBL" id="MCK9878320.1"/>
    </source>
</evidence>
<dbReference type="RefSeq" id="WP_248826444.1">
    <property type="nucleotide sequence ID" value="NZ_JALKFT010000031.1"/>
</dbReference>
<evidence type="ECO:0000256" key="1">
    <source>
        <dbReference type="SAM" id="MobiDB-lite"/>
    </source>
</evidence>
<dbReference type="InterPro" id="IPR006764">
    <property type="entry name" value="SAM_dep_MeTrfase_SAV2177_type"/>
</dbReference>
<organism evidence="2 3">
    <name type="scientific">Frankia umida</name>
    <dbReference type="NCBI Taxonomy" id="573489"/>
    <lineage>
        <taxon>Bacteria</taxon>
        <taxon>Bacillati</taxon>
        <taxon>Actinomycetota</taxon>
        <taxon>Actinomycetes</taxon>
        <taxon>Frankiales</taxon>
        <taxon>Frankiaceae</taxon>
        <taxon>Frankia</taxon>
    </lineage>
</organism>
<accession>A0ABT0K3I0</accession>
<comment type="caution">
    <text evidence="2">The sequence shown here is derived from an EMBL/GenBank/DDBJ whole genome shotgun (WGS) entry which is preliminary data.</text>
</comment>
<name>A0ABT0K3I0_9ACTN</name>
<keyword evidence="2" id="KW-0808">Transferase</keyword>
<dbReference type="SUPFAM" id="SSF53335">
    <property type="entry name" value="S-adenosyl-L-methionine-dependent methyltransferases"/>
    <property type="match status" value="1"/>
</dbReference>
<dbReference type="GO" id="GO:0032259">
    <property type="term" value="P:methylation"/>
    <property type="evidence" value="ECO:0007669"/>
    <property type="project" value="UniProtKB-KW"/>
</dbReference>